<reference evidence="1" key="1">
    <citation type="submission" date="2020-12" db="EMBL/GenBank/DDBJ databases">
        <title>The genome sequence of Inhella sp. 4Y17.</title>
        <authorList>
            <person name="Liu Y."/>
        </authorList>
    </citation>
    <scope>NUCLEOTIDE SEQUENCE</scope>
    <source>
        <strain evidence="1">4Y10</strain>
    </source>
</reference>
<name>A0A931IZA4_9BURK</name>
<keyword evidence="2" id="KW-1185">Reference proteome</keyword>
<dbReference type="AlphaFoldDB" id="A0A931IZA4"/>
<accession>A0A931IZA4</accession>
<protein>
    <submittedName>
        <fullName evidence="1">Ribonucleotide reductase subunit alpha</fullName>
    </submittedName>
</protein>
<dbReference type="RefSeq" id="WP_198101379.1">
    <property type="nucleotide sequence ID" value="NZ_JAEDAL010000007.1"/>
</dbReference>
<dbReference type="EMBL" id="JAEDAL010000007">
    <property type="protein sequence ID" value="MBH9553755.1"/>
    <property type="molecule type" value="Genomic_DNA"/>
</dbReference>
<comment type="caution">
    <text evidence="1">The sequence shown here is derived from an EMBL/GenBank/DDBJ whole genome shotgun (WGS) entry which is preliminary data.</text>
</comment>
<evidence type="ECO:0000313" key="1">
    <source>
        <dbReference type="EMBL" id="MBH9553755.1"/>
    </source>
</evidence>
<proteinExistence type="predicted"/>
<organism evidence="1 2">
    <name type="scientific">Inhella gelatinilytica</name>
    <dbReference type="NCBI Taxonomy" id="2795030"/>
    <lineage>
        <taxon>Bacteria</taxon>
        <taxon>Pseudomonadati</taxon>
        <taxon>Pseudomonadota</taxon>
        <taxon>Betaproteobacteria</taxon>
        <taxon>Burkholderiales</taxon>
        <taxon>Sphaerotilaceae</taxon>
        <taxon>Inhella</taxon>
    </lineage>
</organism>
<gene>
    <name evidence="1" type="ORF">I7X43_12965</name>
</gene>
<sequence>MELHTFDDFLTAAQAQPEPQRLLLVFAEAGLPPGASAAQRRAFEAGEGGVLNLLMCVDKSPHDLASFAALAAEAREAGPPWTLMFTAALTGRGGRAPTEGEVQSALESLVKRIHSGQVEGLLPFDAQGRVVQWGAA</sequence>
<evidence type="ECO:0000313" key="2">
    <source>
        <dbReference type="Proteomes" id="UP000620139"/>
    </source>
</evidence>
<dbReference type="Proteomes" id="UP000620139">
    <property type="component" value="Unassembled WGS sequence"/>
</dbReference>